<evidence type="ECO:0000313" key="2">
    <source>
        <dbReference type="EMBL" id="KRT78360.1"/>
    </source>
</evidence>
<evidence type="ECO:0000313" key="3">
    <source>
        <dbReference type="Proteomes" id="UP000051574"/>
    </source>
</evidence>
<feature type="domain" description="KATNIP" evidence="1">
    <location>
        <begin position="2"/>
        <end position="150"/>
    </location>
</feature>
<reference evidence="2 3" key="1">
    <citation type="submission" date="2015-09" db="EMBL/GenBank/DDBJ databases">
        <title>Draft genome of the scarab beetle Oryctes borbonicus.</title>
        <authorList>
            <person name="Meyer J.M."/>
            <person name="Markov G.V."/>
            <person name="Baskaran P."/>
            <person name="Herrmann M."/>
            <person name="Sommer R.J."/>
            <person name="Roedelsperger C."/>
        </authorList>
    </citation>
    <scope>NUCLEOTIDE SEQUENCE [LARGE SCALE GENOMIC DNA]</scope>
    <source>
        <strain evidence="2">OB123</strain>
        <tissue evidence="2">Whole animal</tissue>
    </source>
</reference>
<organism evidence="2 3">
    <name type="scientific">Oryctes borbonicus</name>
    <dbReference type="NCBI Taxonomy" id="1629725"/>
    <lineage>
        <taxon>Eukaryota</taxon>
        <taxon>Metazoa</taxon>
        <taxon>Ecdysozoa</taxon>
        <taxon>Arthropoda</taxon>
        <taxon>Hexapoda</taxon>
        <taxon>Insecta</taxon>
        <taxon>Pterygota</taxon>
        <taxon>Neoptera</taxon>
        <taxon>Endopterygota</taxon>
        <taxon>Coleoptera</taxon>
        <taxon>Polyphaga</taxon>
        <taxon>Scarabaeiformia</taxon>
        <taxon>Scarabaeidae</taxon>
        <taxon>Dynastinae</taxon>
        <taxon>Oryctes</taxon>
    </lineage>
</organism>
<evidence type="ECO:0000259" key="1">
    <source>
        <dbReference type="Pfam" id="PF14652"/>
    </source>
</evidence>
<gene>
    <name evidence="2" type="ORF">AMK59_7836</name>
</gene>
<dbReference type="InterPro" id="IPR026704">
    <property type="entry name" value="KATNIP"/>
</dbReference>
<keyword evidence="3" id="KW-1185">Reference proteome</keyword>
<accession>A0A0T6AT61</accession>
<dbReference type="EMBL" id="LJIG01022858">
    <property type="protein sequence ID" value="KRT78360.1"/>
    <property type="molecule type" value="Genomic_DNA"/>
</dbReference>
<comment type="caution">
    <text evidence="2">The sequence shown here is derived from an EMBL/GenBank/DDBJ whole genome shotgun (WGS) entry which is preliminary data.</text>
</comment>
<name>A0A0T6AT61_9SCAR</name>
<dbReference type="PANTHER" id="PTHR21534:SF0">
    <property type="entry name" value="KATANIN-INTERACTING PROTEIN"/>
    <property type="match status" value="1"/>
</dbReference>
<feature type="non-terminal residue" evidence="2">
    <location>
        <position position="1"/>
    </location>
</feature>
<protein>
    <recommendedName>
        <fullName evidence="1">KATNIP domain-containing protein</fullName>
    </recommendedName>
</protein>
<proteinExistence type="predicted"/>
<dbReference type="InterPro" id="IPR027859">
    <property type="entry name" value="KATNIP_dom"/>
</dbReference>
<dbReference type="OrthoDB" id="304622at2759"/>
<dbReference type="PANTHER" id="PTHR21534">
    <property type="entry name" value="KATANIN-INTERACTING PROTEIN"/>
    <property type="match status" value="1"/>
</dbReference>
<dbReference type="Proteomes" id="UP000051574">
    <property type="component" value="Unassembled WGS sequence"/>
</dbReference>
<dbReference type="AlphaFoldDB" id="A0A0T6AT61"/>
<dbReference type="Pfam" id="PF14652">
    <property type="entry name" value="DUF4457"/>
    <property type="match status" value="1"/>
</dbReference>
<sequence>EIILTLTFEGFVYLSGLRVWNYNESLDMSSAGVSKMKILLDGKPIISPISGNELFWMRRAPGNVCYDFVQDIRFNQQVPQYIYNENTPENVFNPEKLKRFDLYEYPDMPIGFVIQLNIFSTWGDQYYCGLNGIEVYSDTGSKIYFEESSTLTCYIENLTESQHCRYLRLPRKH</sequence>